<dbReference type="EMBL" id="HG994367">
    <property type="protein sequence ID" value="CAF1712598.1"/>
    <property type="molecule type" value="Genomic_DNA"/>
</dbReference>
<gene>
    <name evidence="1" type="ORF">DARMORV10_C03P91510.1</name>
</gene>
<sequence>MTEKGNHRDQSLAQQSGSVGCFNVFQCVSGCRGGEKTQTKPIQTKLCSLHNPIVSCFTQPE</sequence>
<evidence type="ECO:0000313" key="1">
    <source>
        <dbReference type="EMBL" id="CAF1712598.1"/>
    </source>
</evidence>
<reference evidence="1" key="1">
    <citation type="submission" date="2021-01" db="EMBL/GenBank/DDBJ databases">
        <authorList>
            <consortium name="Genoscope - CEA"/>
            <person name="William W."/>
        </authorList>
    </citation>
    <scope>NUCLEOTIDE SEQUENCE</scope>
</reference>
<name>A0A816II82_BRANA</name>
<organism evidence="1">
    <name type="scientific">Brassica napus</name>
    <name type="common">Rape</name>
    <dbReference type="NCBI Taxonomy" id="3708"/>
    <lineage>
        <taxon>Eukaryota</taxon>
        <taxon>Viridiplantae</taxon>
        <taxon>Streptophyta</taxon>
        <taxon>Embryophyta</taxon>
        <taxon>Tracheophyta</taxon>
        <taxon>Spermatophyta</taxon>
        <taxon>Magnoliopsida</taxon>
        <taxon>eudicotyledons</taxon>
        <taxon>Gunneridae</taxon>
        <taxon>Pentapetalae</taxon>
        <taxon>rosids</taxon>
        <taxon>malvids</taxon>
        <taxon>Brassicales</taxon>
        <taxon>Brassicaceae</taxon>
        <taxon>Brassiceae</taxon>
        <taxon>Brassica</taxon>
    </lineage>
</organism>
<protein>
    <submittedName>
        <fullName evidence="1">(rape) hypothetical protein</fullName>
    </submittedName>
</protein>
<dbReference type="Proteomes" id="UP001295469">
    <property type="component" value="Chromosome C03"/>
</dbReference>
<dbReference type="AlphaFoldDB" id="A0A816II82"/>
<proteinExistence type="predicted"/>
<accession>A0A816II82</accession>